<feature type="domain" description="N-acetyltransferase" evidence="1">
    <location>
        <begin position="21"/>
        <end position="154"/>
    </location>
</feature>
<dbReference type="PANTHER" id="PTHR43610">
    <property type="entry name" value="BLL6696 PROTEIN"/>
    <property type="match status" value="1"/>
</dbReference>
<dbReference type="PANTHER" id="PTHR43610:SF1">
    <property type="entry name" value="N-ACETYLTRANSFERASE DOMAIN-CONTAINING PROTEIN"/>
    <property type="match status" value="1"/>
</dbReference>
<dbReference type="Gene3D" id="3.40.630.30">
    <property type="match status" value="1"/>
</dbReference>
<accession>A0A8H5MC77</accession>
<dbReference type="Pfam" id="PF13302">
    <property type="entry name" value="Acetyltransf_3"/>
    <property type="match status" value="1"/>
</dbReference>
<dbReference type="GO" id="GO:0016747">
    <property type="term" value="F:acyltransferase activity, transferring groups other than amino-acyl groups"/>
    <property type="evidence" value="ECO:0007669"/>
    <property type="project" value="InterPro"/>
</dbReference>
<dbReference type="AlphaFoldDB" id="A0A8H5MC77"/>
<dbReference type="OrthoDB" id="64477at2759"/>
<protein>
    <recommendedName>
        <fullName evidence="1">N-acetyltransferase domain-containing protein</fullName>
    </recommendedName>
</protein>
<sequence length="207" mass="23418">MATAIKPQVPELISRTGRVKLIQAAEEHDAASAVLRCHPITRKHLHFLPAECSVDDIRQLRESRAANEACHEFNVLWCEKDGETKYIGSTMVFHIDIAQRSCETGILISPDVHRTGVATDTFYTLFAYVFEVLEMHRVYLKTDAGNEGMRGWLENVAGARLEMQEKEAWVDLRVEGGGAYTDVVGYAILEWEWTGRVKEVLEKRLGL</sequence>
<dbReference type="SUPFAM" id="SSF55729">
    <property type="entry name" value="Acyl-CoA N-acyltransferases (Nat)"/>
    <property type="match status" value="1"/>
</dbReference>
<keyword evidence="3" id="KW-1185">Reference proteome</keyword>
<gene>
    <name evidence="2" type="ORF">D9757_004989</name>
</gene>
<comment type="caution">
    <text evidence="2">The sequence shown here is derived from an EMBL/GenBank/DDBJ whole genome shotgun (WGS) entry which is preliminary data.</text>
</comment>
<name>A0A8H5MC77_9AGAR</name>
<organism evidence="2 3">
    <name type="scientific">Collybiopsis confluens</name>
    <dbReference type="NCBI Taxonomy" id="2823264"/>
    <lineage>
        <taxon>Eukaryota</taxon>
        <taxon>Fungi</taxon>
        <taxon>Dikarya</taxon>
        <taxon>Basidiomycota</taxon>
        <taxon>Agaricomycotina</taxon>
        <taxon>Agaricomycetes</taxon>
        <taxon>Agaricomycetidae</taxon>
        <taxon>Agaricales</taxon>
        <taxon>Marasmiineae</taxon>
        <taxon>Omphalotaceae</taxon>
        <taxon>Collybiopsis</taxon>
    </lineage>
</organism>
<dbReference type="Proteomes" id="UP000518752">
    <property type="component" value="Unassembled WGS sequence"/>
</dbReference>
<proteinExistence type="predicted"/>
<evidence type="ECO:0000313" key="2">
    <source>
        <dbReference type="EMBL" id="KAF5389135.1"/>
    </source>
</evidence>
<evidence type="ECO:0000259" key="1">
    <source>
        <dbReference type="Pfam" id="PF13302"/>
    </source>
</evidence>
<evidence type="ECO:0000313" key="3">
    <source>
        <dbReference type="Proteomes" id="UP000518752"/>
    </source>
</evidence>
<dbReference type="InterPro" id="IPR000182">
    <property type="entry name" value="GNAT_dom"/>
</dbReference>
<dbReference type="InterPro" id="IPR016181">
    <property type="entry name" value="Acyl_CoA_acyltransferase"/>
</dbReference>
<reference evidence="2 3" key="1">
    <citation type="journal article" date="2020" name="ISME J.">
        <title>Uncovering the hidden diversity of litter-decomposition mechanisms in mushroom-forming fungi.</title>
        <authorList>
            <person name="Floudas D."/>
            <person name="Bentzer J."/>
            <person name="Ahren D."/>
            <person name="Johansson T."/>
            <person name="Persson P."/>
            <person name="Tunlid A."/>
        </authorList>
    </citation>
    <scope>NUCLEOTIDE SEQUENCE [LARGE SCALE GENOMIC DNA]</scope>
    <source>
        <strain evidence="2 3">CBS 406.79</strain>
    </source>
</reference>
<dbReference type="EMBL" id="JAACJN010000024">
    <property type="protein sequence ID" value="KAF5389135.1"/>
    <property type="molecule type" value="Genomic_DNA"/>
</dbReference>